<protein>
    <recommendedName>
        <fullName evidence="1">FHA domain-containing protein</fullName>
    </recommendedName>
</protein>
<dbReference type="InterPro" id="IPR000253">
    <property type="entry name" value="FHA_dom"/>
</dbReference>
<reference evidence="2" key="2">
    <citation type="submission" date="2025-08" db="UniProtKB">
        <authorList>
            <consortium name="Ensembl"/>
        </authorList>
    </citation>
    <scope>IDENTIFICATION</scope>
</reference>
<evidence type="ECO:0000313" key="3">
    <source>
        <dbReference type="Proteomes" id="UP000007875"/>
    </source>
</evidence>
<dbReference type="AlphaFoldDB" id="H2Z508"/>
<dbReference type="HOGENOM" id="CLU_1100577_0_0_1"/>
<dbReference type="PANTHER" id="PTHR23308">
    <property type="entry name" value="NUCLEAR INHIBITOR OF PROTEIN PHOSPHATASE-1"/>
    <property type="match status" value="1"/>
</dbReference>
<dbReference type="CDD" id="cd22665">
    <property type="entry name" value="FHA_MDC1"/>
    <property type="match status" value="1"/>
</dbReference>
<dbReference type="InterPro" id="IPR050923">
    <property type="entry name" value="Cell_Proc_Reg/RNA_Proc"/>
</dbReference>
<dbReference type="eggNOG" id="ENOG502SF4B">
    <property type="taxonomic scope" value="Eukaryota"/>
</dbReference>
<keyword evidence="3" id="KW-1185">Reference proteome</keyword>
<dbReference type="SMART" id="SM00240">
    <property type="entry name" value="FHA"/>
    <property type="match status" value="1"/>
</dbReference>
<accession>H2Z508</accession>
<feature type="domain" description="FHA" evidence="1">
    <location>
        <begin position="50"/>
        <end position="100"/>
    </location>
</feature>
<dbReference type="Proteomes" id="UP000007875">
    <property type="component" value="Unassembled WGS sequence"/>
</dbReference>
<proteinExistence type="predicted"/>
<evidence type="ECO:0000259" key="1">
    <source>
        <dbReference type="PROSITE" id="PS50006"/>
    </source>
</evidence>
<dbReference type="InParanoid" id="H2Z508"/>
<reference evidence="2" key="3">
    <citation type="submission" date="2025-09" db="UniProtKB">
        <authorList>
            <consortium name="Ensembl"/>
        </authorList>
    </citation>
    <scope>IDENTIFICATION</scope>
</reference>
<dbReference type="Gene3D" id="2.60.200.20">
    <property type="match status" value="1"/>
</dbReference>
<dbReference type="GeneTree" id="ENSGT01030000237001"/>
<dbReference type="STRING" id="51511.ENSCSAVP00000012670"/>
<dbReference type="Pfam" id="PF00498">
    <property type="entry name" value="FHA"/>
    <property type="match status" value="1"/>
</dbReference>
<dbReference type="SUPFAM" id="SSF49879">
    <property type="entry name" value="SMAD/FHA domain"/>
    <property type="match status" value="1"/>
</dbReference>
<name>H2Z508_CIOSA</name>
<reference evidence="3" key="1">
    <citation type="submission" date="2003-08" db="EMBL/GenBank/DDBJ databases">
        <authorList>
            <person name="Birren B."/>
            <person name="Nusbaum C."/>
            <person name="Abebe A."/>
            <person name="Abouelleil A."/>
            <person name="Adekoya E."/>
            <person name="Ait-zahra M."/>
            <person name="Allen N."/>
            <person name="Allen T."/>
            <person name="An P."/>
            <person name="Anderson M."/>
            <person name="Anderson S."/>
            <person name="Arachchi H."/>
            <person name="Armbruster J."/>
            <person name="Bachantsang P."/>
            <person name="Baldwin J."/>
            <person name="Barry A."/>
            <person name="Bayul T."/>
            <person name="Blitshsteyn B."/>
            <person name="Bloom T."/>
            <person name="Blye J."/>
            <person name="Boguslavskiy L."/>
            <person name="Borowsky M."/>
            <person name="Boukhgalter B."/>
            <person name="Brunache A."/>
            <person name="Butler J."/>
            <person name="Calixte N."/>
            <person name="Calvo S."/>
            <person name="Camarata J."/>
            <person name="Campo K."/>
            <person name="Chang J."/>
            <person name="Cheshatsang Y."/>
            <person name="Citroen M."/>
            <person name="Collymore A."/>
            <person name="Considine T."/>
            <person name="Cook A."/>
            <person name="Cooke P."/>
            <person name="Corum B."/>
            <person name="Cuomo C."/>
            <person name="David R."/>
            <person name="Dawoe T."/>
            <person name="Degray S."/>
            <person name="Dodge S."/>
            <person name="Dooley K."/>
            <person name="Dorje P."/>
            <person name="Dorjee K."/>
            <person name="Dorris L."/>
            <person name="Duffey N."/>
            <person name="Dupes A."/>
            <person name="Elkins T."/>
            <person name="Engels R."/>
            <person name="Erickson J."/>
            <person name="Farina A."/>
            <person name="Faro S."/>
            <person name="Ferreira P."/>
            <person name="Fischer H."/>
            <person name="Fitzgerald M."/>
            <person name="Foley K."/>
            <person name="Gage D."/>
            <person name="Galagan J."/>
            <person name="Gearin G."/>
            <person name="Gnerre S."/>
            <person name="Gnirke A."/>
            <person name="Goyette A."/>
            <person name="Graham J."/>
            <person name="Grandbois E."/>
            <person name="Gyaltsen K."/>
            <person name="Hafez N."/>
            <person name="Hagopian D."/>
            <person name="Hagos B."/>
            <person name="Hall J."/>
            <person name="Hatcher B."/>
            <person name="Heller A."/>
            <person name="Higgins H."/>
            <person name="Honan T."/>
            <person name="Horn A."/>
            <person name="Houde N."/>
            <person name="Hughes L."/>
            <person name="Hulme W."/>
            <person name="Husby E."/>
            <person name="Iliev I."/>
            <person name="Jaffe D."/>
            <person name="Jones C."/>
            <person name="Kamal M."/>
            <person name="Kamat A."/>
            <person name="Kamvysselis M."/>
            <person name="Karlsson E."/>
            <person name="Kells C."/>
            <person name="Kieu A."/>
            <person name="Kisner P."/>
            <person name="Kodira C."/>
            <person name="Kulbokas E."/>
            <person name="Labutti K."/>
            <person name="Lama D."/>
            <person name="Landers T."/>
            <person name="Leger J."/>
            <person name="Levine S."/>
            <person name="Lewis D."/>
            <person name="Lewis T."/>
            <person name="Lindblad-toh K."/>
            <person name="Liu X."/>
            <person name="Lokyitsang T."/>
            <person name="Lokyitsang Y."/>
            <person name="Lucien O."/>
            <person name="Lui A."/>
            <person name="Ma L.J."/>
            <person name="Mabbitt R."/>
            <person name="Macdonald J."/>
            <person name="Maclean C."/>
            <person name="Major J."/>
            <person name="Manning J."/>
            <person name="Marabella R."/>
            <person name="Maru K."/>
            <person name="Matthews C."/>
            <person name="Mauceli E."/>
            <person name="Mccarthy M."/>
            <person name="Mcdonough S."/>
            <person name="Mcghee T."/>
            <person name="Meldrim J."/>
            <person name="Meneus L."/>
            <person name="Mesirov J."/>
            <person name="Mihalev A."/>
            <person name="Mihova T."/>
            <person name="Mikkelsen T."/>
            <person name="Mlenga V."/>
            <person name="Moru K."/>
            <person name="Mozes J."/>
            <person name="Mulrain L."/>
            <person name="Munson G."/>
            <person name="Naylor J."/>
            <person name="Newes C."/>
            <person name="Nguyen C."/>
            <person name="Nguyen N."/>
            <person name="Nguyen T."/>
            <person name="Nicol R."/>
            <person name="Nielsen C."/>
            <person name="Nizzari M."/>
            <person name="Norbu C."/>
            <person name="Norbu N."/>
            <person name="O'donnell P."/>
            <person name="Okoawo O."/>
            <person name="O'leary S."/>
            <person name="Omotosho B."/>
            <person name="O'neill K."/>
            <person name="Osman S."/>
            <person name="Parker S."/>
            <person name="Perrin D."/>
            <person name="Phunkhang P."/>
            <person name="Piqani B."/>
            <person name="Purcell S."/>
            <person name="Rachupka T."/>
            <person name="Ramasamy U."/>
            <person name="Rameau R."/>
            <person name="Ray V."/>
            <person name="Raymond C."/>
            <person name="Retta R."/>
            <person name="Richardson S."/>
            <person name="Rise C."/>
            <person name="Rodriguez J."/>
            <person name="Rogers J."/>
            <person name="Rogov P."/>
            <person name="Rutman M."/>
            <person name="Schupbach R."/>
            <person name="Seaman C."/>
            <person name="Settipalli S."/>
            <person name="Sharpe T."/>
            <person name="Sheridan J."/>
            <person name="Sherpa N."/>
            <person name="Shi J."/>
            <person name="Smirnov S."/>
            <person name="Smith C."/>
            <person name="Sougnez C."/>
            <person name="Spencer B."/>
            <person name="Stalker J."/>
            <person name="Stange-thomann N."/>
            <person name="Stavropoulos S."/>
            <person name="Stetson K."/>
            <person name="Stone C."/>
            <person name="Stone S."/>
            <person name="Stubbs M."/>
            <person name="Talamas J."/>
            <person name="Tchuinga P."/>
            <person name="Tenzing P."/>
            <person name="Tesfaye S."/>
            <person name="Theodore J."/>
            <person name="Thoulutsang Y."/>
            <person name="Topham K."/>
            <person name="Towey S."/>
            <person name="Tsamla T."/>
            <person name="Tsomo N."/>
            <person name="Vallee D."/>
            <person name="Vassiliev H."/>
            <person name="Venkataraman V."/>
            <person name="Vinson J."/>
            <person name="Vo A."/>
            <person name="Wade C."/>
            <person name="Wang S."/>
            <person name="Wangchuk T."/>
            <person name="Wangdi T."/>
            <person name="Whittaker C."/>
            <person name="Wilkinson J."/>
            <person name="Wu Y."/>
            <person name="Wyman D."/>
            <person name="Yadav S."/>
            <person name="Yang S."/>
            <person name="Yang X."/>
            <person name="Yeager S."/>
            <person name="Yee E."/>
            <person name="Young G."/>
            <person name="Zainoun J."/>
            <person name="Zembeck L."/>
            <person name="Zimmer A."/>
            <person name="Zody M."/>
            <person name="Lander E."/>
        </authorList>
    </citation>
    <scope>NUCLEOTIDE SEQUENCE [LARGE SCALE GENOMIC DNA]</scope>
</reference>
<dbReference type="InterPro" id="IPR008984">
    <property type="entry name" value="SMAD_FHA_dom_sf"/>
</dbReference>
<sequence>MDFPCTQQLPDLDETFMSDDDQEKKQVGKLVVKNQSEGNVQEFPILEGENIIGRHSDCDINIEHGVALSKKHACIEVIGGQVVVFDCGSRNKTRIGKMKLKPDVRYAVRDREIIKFANIECTYLQNPETPEKKMKSDSVSSIASLIDATIATPSMKSTLLAVDTPETSTLINKKNQIDIDCIPDSQPVHDSFISESSFSTEVEKVTFDSDEQNINYEVNNNKQSPIHCAIDSEIEESILSSPDSPQISLKLDE</sequence>
<evidence type="ECO:0000313" key="2">
    <source>
        <dbReference type="Ensembl" id="ENSCSAVP00000012670.1"/>
    </source>
</evidence>
<dbReference type="Ensembl" id="ENSCSAVT00000012815.1">
    <property type="protein sequence ID" value="ENSCSAVP00000012670.1"/>
    <property type="gene ID" value="ENSCSAVG00000007437.1"/>
</dbReference>
<organism evidence="2 3">
    <name type="scientific">Ciona savignyi</name>
    <name type="common">Pacific transparent sea squirt</name>
    <dbReference type="NCBI Taxonomy" id="51511"/>
    <lineage>
        <taxon>Eukaryota</taxon>
        <taxon>Metazoa</taxon>
        <taxon>Chordata</taxon>
        <taxon>Tunicata</taxon>
        <taxon>Ascidiacea</taxon>
        <taxon>Phlebobranchia</taxon>
        <taxon>Cionidae</taxon>
        <taxon>Ciona</taxon>
    </lineage>
</organism>
<dbReference type="PROSITE" id="PS50006">
    <property type="entry name" value="FHA_DOMAIN"/>
    <property type="match status" value="1"/>
</dbReference>